<gene>
    <name evidence="1" type="ORF">UFOPK3001_00291</name>
    <name evidence="2" type="ORF">UFOPK3417_02126</name>
    <name evidence="3" type="ORF">UFOPK3954_01100</name>
</gene>
<name>A0A6J6X678_9ZZZZ</name>
<organism evidence="1">
    <name type="scientific">freshwater metagenome</name>
    <dbReference type="NCBI Taxonomy" id="449393"/>
    <lineage>
        <taxon>unclassified sequences</taxon>
        <taxon>metagenomes</taxon>
        <taxon>ecological metagenomes</taxon>
    </lineage>
</organism>
<reference evidence="1" key="1">
    <citation type="submission" date="2020-05" db="EMBL/GenBank/DDBJ databases">
        <authorList>
            <person name="Chiriac C."/>
            <person name="Salcher M."/>
            <person name="Ghai R."/>
            <person name="Kavagutti S V."/>
        </authorList>
    </citation>
    <scope>NUCLEOTIDE SEQUENCE</scope>
</reference>
<protein>
    <submittedName>
        <fullName evidence="1">Unannotated protein</fullName>
    </submittedName>
</protein>
<dbReference type="InterPro" id="IPR025427">
    <property type="entry name" value="DUF4160"/>
</dbReference>
<dbReference type="EMBL" id="CAFAAJ010000012">
    <property type="protein sequence ID" value="CAB4791323.1"/>
    <property type="molecule type" value="Genomic_DNA"/>
</dbReference>
<accession>A0A6J6X678</accession>
<dbReference type="EMBL" id="CAFBLR010000312">
    <property type="protein sequence ID" value="CAB4886930.1"/>
    <property type="molecule type" value="Genomic_DNA"/>
</dbReference>
<proteinExistence type="predicted"/>
<dbReference type="AlphaFoldDB" id="A0A6J6X678"/>
<dbReference type="EMBL" id="CAFBON010000101">
    <property type="protein sequence ID" value="CAB4989995.1"/>
    <property type="molecule type" value="Genomic_DNA"/>
</dbReference>
<sequence length="86" mass="9837">MPRISEFYGIAIYMYFADHHPPHFHAIYASTEALIRIDDGAIIAGRLPRTAARLVEQWRREHLSELMSNWARAQVPAALAPIEPLQ</sequence>
<dbReference type="Pfam" id="PF13711">
    <property type="entry name" value="DUF4160"/>
    <property type="match status" value="1"/>
</dbReference>
<evidence type="ECO:0000313" key="3">
    <source>
        <dbReference type="EMBL" id="CAB4989995.1"/>
    </source>
</evidence>
<evidence type="ECO:0000313" key="1">
    <source>
        <dbReference type="EMBL" id="CAB4791323.1"/>
    </source>
</evidence>
<evidence type="ECO:0000313" key="2">
    <source>
        <dbReference type="EMBL" id="CAB4886930.1"/>
    </source>
</evidence>